<dbReference type="PANTHER" id="PTHR43213">
    <property type="entry name" value="BIFUNCTIONAL DTTP/UTP PYROPHOSPHATASE/METHYLTRANSFERASE PROTEIN-RELATED"/>
    <property type="match status" value="1"/>
</dbReference>
<dbReference type="AlphaFoldDB" id="A0A167DW03"/>
<dbReference type="Gene3D" id="3.90.950.10">
    <property type="match status" value="1"/>
</dbReference>
<dbReference type="EMBL" id="CP014501">
    <property type="protein sequence ID" value="ANB13358.1"/>
    <property type="molecule type" value="Genomic_DNA"/>
</dbReference>
<reference evidence="3 4" key="1">
    <citation type="submission" date="2016-02" db="EMBL/GenBank/DDBJ databases">
        <title>Complete genome sequence and transcriptome regulation of the pentose utilising yeast Sugiyamaella lignohabitans.</title>
        <authorList>
            <person name="Bellasio M."/>
            <person name="Peymann A."/>
            <person name="Valli M."/>
            <person name="Sipitzky M."/>
            <person name="Graf A."/>
            <person name="Sauer M."/>
            <person name="Marx H."/>
            <person name="Mattanovich D."/>
        </authorList>
    </citation>
    <scope>NUCLEOTIDE SEQUENCE [LARGE SCALE GENOMIC DNA]</scope>
    <source>
        <strain evidence="3 4">CBS 10342</strain>
    </source>
</reference>
<evidence type="ECO:0000313" key="4">
    <source>
        <dbReference type="Proteomes" id="UP000189580"/>
    </source>
</evidence>
<dbReference type="OrthoDB" id="10267058at2759"/>
<comment type="cofactor">
    <cofactor evidence="1">
        <name>a divalent metal cation</name>
        <dbReference type="ChEBI" id="CHEBI:60240"/>
    </cofactor>
</comment>
<dbReference type="KEGG" id="slb:AWJ20_1645"/>
<evidence type="ECO:0000256" key="2">
    <source>
        <dbReference type="ARBA" id="ARBA00022801"/>
    </source>
</evidence>
<gene>
    <name evidence="3" type="ORF">AWJ20_1645</name>
</gene>
<evidence type="ECO:0008006" key="5">
    <source>
        <dbReference type="Google" id="ProtNLM"/>
    </source>
</evidence>
<dbReference type="RefSeq" id="XP_018735835.1">
    <property type="nucleotide sequence ID" value="XM_018878542.1"/>
</dbReference>
<dbReference type="Proteomes" id="UP000189580">
    <property type="component" value="Chromosome a"/>
</dbReference>
<dbReference type="InterPro" id="IPR029001">
    <property type="entry name" value="ITPase-like_fam"/>
</dbReference>
<evidence type="ECO:0000313" key="3">
    <source>
        <dbReference type="EMBL" id="ANB13358.1"/>
    </source>
</evidence>
<organism evidence="3 4">
    <name type="scientific">Sugiyamaella lignohabitans</name>
    <dbReference type="NCBI Taxonomy" id="796027"/>
    <lineage>
        <taxon>Eukaryota</taxon>
        <taxon>Fungi</taxon>
        <taxon>Dikarya</taxon>
        <taxon>Ascomycota</taxon>
        <taxon>Saccharomycotina</taxon>
        <taxon>Dipodascomycetes</taxon>
        <taxon>Dipodascales</taxon>
        <taxon>Trichomonascaceae</taxon>
        <taxon>Sugiyamaella</taxon>
    </lineage>
</organism>
<dbReference type="GO" id="GO:0047429">
    <property type="term" value="F:nucleoside triphosphate diphosphatase activity"/>
    <property type="evidence" value="ECO:0007669"/>
    <property type="project" value="InterPro"/>
</dbReference>
<dbReference type="SUPFAM" id="SSF52972">
    <property type="entry name" value="ITPase-like"/>
    <property type="match status" value="1"/>
</dbReference>
<proteinExistence type="predicted"/>
<dbReference type="GeneID" id="30033470"/>
<evidence type="ECO:0000256" key="1">
    <source>
        <dbReference type="ARBA" id="ARBA00001968"/>
    </source>
</evidence>
<dbReference type="InterPro" id="IPR003697">
    <property type="entry name" value="Maf-like"/>
</dbReference>
<accession>A0A167DW03</accession>
<protein>
    <recommendedName>
        <fullName evidence="5">Maf-like protein</fullName>
    </recommendedName>
</protein>
<dbReference type="Pfam" id="PF02545">
    <property type="entry name" value="Maf"/>
    <property type="match status" value="1"/>
</dbReference>
<keyword evidence="2" id="KW-0378">Hydrolase</keyword>
<name>A0A167DW03_9ASCO</name>
<keyword evidence="4" id="KW-1185">Reference proteome</keyword>
<sequence>MLKSLRDSSLTGPHKVFTAVACIVPLELPVQPGYALEVNLEETEVYFKSDITDQQIIDYVATGEGSDAAGGYKIQETAGKLLIDRIEGDFFNVVGLPVESTIKLIKKTLAAAAADDSDESDSEFDDY</sequence>
<dbReference type="PANTHER" id="PTHR43213:SF5">
    <property type="entry name" value="BIFUNCTIONAL DTTP_UTP PYROPHOSPHATASE_METHYLTRANSFERASE PROTEIN-RELATED"/>
    <property type="match status" value="1"/>
</dbReference>